<comment type="function">
    <text evidence="7">Catalyzes the synthesis of dihydrouridine, a modified base found in the D-loop of most tRNAs. Specifically modifies U47 in cytoplasmic tRNAs. Catalyzes the synthesis of dihydrouridine in some mRNAs, thereby affecting their translation.</text>
</comment>
<evidence type="ECO:0000256" key="6">
    <source>
        <dbReference type="ARBA" id="ARBA00023002"/>
    </source>
</evidence>
<proteinExistence type="predicted"/>
<feature type="domain" description="DUS-like FMN-binding" evidence="10">
    <location>
        <begin position="34"/>
        <end position="251"/>
    </location>
</feature>
<keyword evidence="6" id="KW-0560">Oxidoreductase</keyword>
<dbReference type="Proteomes" id="UP000887229">
    <property type="component" value="Unassembled WGS sequence"/>
</dbReference>
<dbReference type="InterPro" id="IPR013785">
    <property type="entry name" value="Aldolase_TIM"/>
</dbReference>
<comment type="catalytic activity">
    <reaction evidence="8">
        <text>a 5,6-dihydrouridine in mRNA + NAD(+) = a uridine in mRNA + NADH + H(+)</text>
        <dbReference type="Rhea" id="RHEA:69851"/>
        <dbReference type="Rhea" id="RHEA-COMP:14658"/>
        <dbReference type="Rhea" id="RHEA-COMP:17789"/>
        <dbReference type="ChEBI" id="CHEBI:15378"/>
        <dbReference type="ChEBI" id="CHEBI:57540"/>
        <dbReference type="ChEBI" id="CHEBI:57945"/>
        <dbReference type="ChEBI" id="CHEBI:65315"/>
        <dbReference type="ChEBI" id="CHEBI:74443"/>
    </reaction>
    <physiologicalReaction direction="right-to-left" evidence="8">
        <dbReference type="Rhea" id="RHEA:69853"/>
    </physiologicalReaction>
</comment>
<evidence type="ECO:0000256" key="7">
    <source>
        <dbReference type="ARBA" id="ARBA00045934"/>
    </source>
</evidence>
<dbReference type="RefSeq" id="XP_046118979.1">
    <property type="nucleotide sequence ID" value="XM_046266497.1"/>
</dbReference>
<dbReference type="InterPro" id="IPR018517">
    <property type="entry name" value="tRNA_hU_synthase_CS"/>
</dbReference>
<keyword evidence="5" id="KW-0819">tRNA processing</keyword>
<evidence type="ECO:0000256" key="9">
    <source>
        <dbReference type="ARBA" id="ARBA00049447"/>
    </source>
</evidence>
<dbReference type="SUPFAM" id="SSF51395">
    <property type="entry name" value="FMN-linked oxidoreductases"/>
    <property type="match status" value="1"/>
</dbReference>
<evidence type="ECO:0000256" key="2">
    <source>
        <dbReference type="ARBA" id="ARBA00022630"/>
    </source>
</evidence>
<organism evidence="11 12">
    <name type="scientific">Emericellopsis atlantica</name>
    <dbReference type="NCBI Taxonomy" id="2614577"/>
    <lineage>
        <taxon>Eukaryota</taxon>
        <taxon>Fungi</taxon>
        <taxon>Dikarya</taxon>
        <taxon>Ascomycota</taxon>
        <taxon>Pezizomycotina</taxon>
        <taxon>Sordariomycetes</taxon>
        <taxon>Hypocreomycetidae</taxon>
        <taxon>Hypocreales</taxon>
        <taxon>Bionectriaceae</taxon>
        <taxon>Emericellopsis</taxon>
    </lineage>
</organism>
<dbReference type="GO" id="GO:0050660">
    <property type="term" value="F:flavin adenine dinucleotide binding"/>
    <property type="evidence" value="ECO:0007669"/>
    <property type="project" value="InterPro"/>
</dbReference>
<comment type="caution">
    <text evidence="11">The sequence shown here is derived from an EMBL/GenBank/DDBJ whole genome shotgun (WGS) entry which is preliminary data.</text>
</comment>
<dbReference type="CDD" id="cd02801">
    <property type="entry name" value="DUS_like_FMN"/>
    <property type="match status" value="1"/>
</dbReference>
<evidence type="ECO:0000256" key="8">
    <source>
        <dbReference type="ARBA" id="ARBA00048342"/>
    </source>
</evidence>
<evidence type="ECO:0000256" key="4">
    <source>
        <dbReference type="ARBA" id="ARBA00022664"/>
    </source>
</evidence>
<dbReference type="OrthoDB" id="9977870at2759"/>
<keyword evidence="4" id="KW-0507">mRNA processing</keyword>
<name>A0A9P7ZN23_9HYPO</name>
<accession>A0A9P7ZN23</accession>
<evidence type="ECO:0000256" key="5">
    <source>
        <dbReference type="ARBA" id="ARBA00022694"/>
    </source>
</evidence>
<keyword evidence="12" id="KW-1185">Reference proteome</keyword>
<evidence type="ECO:0000313" key="12">
    <source>
        <dbReference type="Proteomes" id="UP000887229"/>
    </source>
</evidence>
<sequence length="387" mass="42798">MDGSMVPAIGDGKSTHPLKLFDIARSQDRFLTACAPMVRYSKLAFRQTVHHYGTDLSWTPMILAKEFNRSSFARDGDLTINTAGPQPPTILQFGANSPRELARASLLAIPWVNGVDLNCGCPQSWACAETLGAALMNQRELVRDMVLETRSTLADAGWHVGIDKDKESATGRSVSVKIRIHDDLRRTMDWIDTVIGDPNNRNVDWITIHPRTRSTPSTTPIREDALAILAEKYSPILPVLLSGDVFDASALPFQASTPATQETLTLNDILPRDKTDGPKPSNTNIAGFMSARGLLSNPALFGGHSTCPWEAVEYFMNRVARAPIPFKLTLHHVHEMVSPGMGKDKTALLDRKERAQLNRLTNMFDLIDFLDVKIAEKTGQNGMRRDL</sequence>
<dbReference type="InterPro" id="IPR035587">
    <property type="entry name" value="DUS-like_FMN-bd"/>
</dbReference>
<dbReference type="EMBL" id="MU251252">
    <property type="protein sequence ID" value="KAG9255055.1"/>
    <property type="molecule type" value="Genomic_DNA"/>
</dbReference>
<dbReference type="Gene3D" id="3.20.20.70">
    <property type="entry name" value="Aldolase class I"/>
    <property type="match status" value="1"/>
</dbReference>
<keyword evidence="2" id="KW-0285">Flavoprotein</keyword>
<dbReference type="GeneID" id="70297400"/>
<comment type="catalytic activity">
    <reaction evidence="9">
        <text>a 5,6-dihydrouridine in mRNA + NADP(+) = a uridine in mRNA + NADPH + H(+)</text>
        <dbReference type="Rhea" id="RHEA:69855"/>
        <dbReference type="Rhea" id="RHEA-COMP:14658"/>
        <dbReference type="Rhea" id="RHEA-COMP:17789"/>
        <dbReference type="ChEBI" id="CHEBI:15378"/>
        <dbReference type="ChEBI" id="CHEBI:57783"/>
        <dbReference type="ChEBI" id="CHEBI:58349"/>
        <dbReference type="ChEBI" id="CHEBI:65315"/>
        <dbReference type="ChEBI" id="CHEBI:74443"/>
    </reaction>
    <physiologicalReaction direction="right-to-left" evidence="9">
        <dbReference type="Rhea" id="RHEA:69857"/>
    </physiologicalReaction>
</comment>
<dbReference type="GO" id="GO:0017150">
    <property type="term" value="F:tRNA dihydrouridine synthase activity"/>
    <property type="evidence" value="ECO:0007669"/>
    <property type="project" value="InterPro"/>
</dbReference>
<evidence type="ECO:0000259" key="10">
    <source>
        <dbReference type="Pfam" id="PF01207"/>
    </source>
</evidence>
<gene>
    <name evidence="11" type="ORF">F5Z01DRAFT_71357</name>
</gene>
<reference evidence="11" key="1">
    <citation type="journal article" date="2021" name="IMA Fungus">
        <title>Genomic characterization of three marine fungi, including Emericellopsis atlantica sp. nov. with signatures of a generalist lifestyle and marine biomass degradation.</title>
        <authorList>
            <person name="Hagestad O.C."/>
            <person name="Hou L."/>
            <person name="Andersen J.H."/>
            <person name="Hansen E.H."/>
            <person name="Altermark B."/>
            <person name="Li C."/>
            <person name="Kuhnert E."/>
            <person name="Cox R.J."/>
            <person name="Crous P.W."/>
            <person name="Spatafora J.W."/>
            <person name="Lail K."/>
            <person name="Amirebrahimi M."/>
            <person name="Lipzen A."/>
            <person name="Pangilinan J."/>
            <person name="Andreopoulos W."/>
            <person name="Hayes R.D."/>
            <person name="Ng V."/>
            <person name="Grigoriev I.V."/>
            <person name="Jackson S.A."/>
            <person name="Sutton T.D.S."/>
            <person name="Dobson A.D.W."/>
            <person name="Rama T."/>
        </authorList>
    </citation>
    <scope>NUCLEOTIDE SEQUENCE</scope>
    <source>
        <strain evidence="11">TS7</strain>
    </source>
</reference>
<dbReference type="PANTHER" id="PTHR11082">
    <property type="entry name" value="TRNA-DIHYDROURIDINE SYNTHASE"/>
    <property type="match status" value="1"/>
</dbReference>
<protein>
    <recommendedName>
        <fullName evidence="10">DUS-like FMN-binding domain-containing protein</fullName>
    </recommendedName>
</protein>
<evidence type="ECO:0000256" key="1">
    <source>
        <dbReference type="ARBA" id="ARBA00001917"/>
    </source>
</evidence>
<dbReference type="GO" id="GO:0006397">
    <property type="term" value="P:mRNA processing"/>
    <property type="evidence" value="ECO:0007669"/>
    <property type="project" value="UniProtKB-KW"/>
</dbReference>
<comment type="cofactor">
    <cofactor evidence="1">
        <name>FMN</name>
        <dbReference type="ChEBI" id="CHEBI:58210"/>
    </cofactor>
</comment>
<evidence type="ECO:0000256" key="3">
    <source>
        <dbReference type="ARBA" id="ARBA00022643"/>
    </source>
</evidence>
<dbReference type="PANTHER" id="PTHR11082:SF31">
    <property type="entry name" value="TRNA-DIHYDROURIDINE(20A_20B) SYNTHASE [NAD(P)+]-LIKE"/>
    <property type="match status" value="1"/>
</dbReference>
<dbReference type="AlphaFoldDB" id="A0A9P7ZN23"/>
<dbReference type="PROSITE" id="PS01136">
    <property type="entry name" value="UPF0034"/>
    <property type="match status" value="1"/>
</dbReference>
<keyword evidence="3" id="KW-0288">FMN</keyword>
<dbReference type="Pfam" id="PF01207">
    <property type="entry name" value="Dus"/>
    <property type="match status" value="1"/>
</dbReference>
<evidence type="ECO:0000313" key="11">
    <source>
        <dbReference type="EMBL" id="KAG9255055.1"/>
    </source>
</evidence>